<protein>
    <recommendedName>
        <fullName evidence="3">Formyltetrahydrofolate deformylase</fullName>
    </recommendedName>
</protein>
<dbReference type="Proteomes" id="UP001597059">
    <property type="component" value="Unassembled WGS sequence"/>
</dbReference>
<dbReference type="RefSeq" id="WP_377365629.1">
    <property type="nucleotide sequence ID" value="NZ_JBHTMN010000004.1"/>
</dbReference>
<evidence type="ECO:0000313" key="2">
    <source>
        <dbReference type="Proteomes" id="UP001597059"/>
    </source>
</evidence>
<evidence type="ECO:0000313" key="1">
    <source>
        <dbReference type="EMBL" id="MFD1382548.1"/>
    </source>
</evidence>
<proteinExistence type="predicted"/>
<evidence type="ECO:0008006" key="3">
    <source>
        <dbReference type="Google" id="ProtNLM"/>
    </source>
</evidence>
<comment type="caution">
    <text evidence="1">The sequence shown here is derived from an EMBL/GenBank/DDBJ whole genome shotgun (WGS) entry which is preliminary data.</text>
</comment>
<accession>A0ABW4AZ70</accession>
<dbReference type="EMBL" id="JBHTMN010000004">
    <property type="protein sequence ID" value="MFD1382548.1"/>
    <property type="molecule type" value="Genomic_DNA"/>
</dbReference>
<keyword evidence="2" id="KW-1185">Reference proteome</keyword>
<organism evidence="1 2">
    <name type="scientific">Rhodanobacter aciditrophus</name>
    <dbReference type="NCBI Taxonomy" id="1623218"/>
    <lineage>
        <taxon>Bacteria</taxon>
        <taxon>Pseudomonadati</taxon>
        <taxon>Pseudomonadota</taxon>
        <taxon>Gammaproteobacteria</taxon>
        <taxon>Lysobacterales</taxon>
        <taxon>Rhodanobacteraceae</taxon>
        <taxon>Rhodanobacter</taxon>
    </lineage>
</organism>
<reference evidence="2" key="1">
    <citation type="journal article" date="2019" name="Int. J. Syst. Evol. Microbiol.">
        <title>The Global Catalogue of Microorganisms (GCM) 10K type strain sequencing project: providing services to taxonomists for standard genome sequencing and annotation.</title>
        <authorList>
            <consortium name="The Broad Institute Genomics Platform"/>
            <consortium name="The Broad Institute Genome Sequencing Center for Infectious Disease"/>
            <person name="Wu L."/>
            <person name="Ma J."/>
        </authorList>
    </citation>
    <scope>NUCLEOTIDE SEQUENCE [LARGE SCALE GENOMIC DNA]</scope>
    <source>
        <strain evidence="2">JCM 30774</strain>
    </source>
</reference>
<sequence length="86" mass="10093">MKLKLTPTQNLCVGFLETGFELIQVDDQFFFVKGDRKQKVLPKTLDALVNRGALQTTQEGTYELSDEFKEYRQQMRSTEEVKHIRH</sequence>
<name>A0ABW4AZ70_9GAMM</name>
<gene>
    <name evidence="1" type="ORF">ACFQ45_04180</name>
</gene>